<evidence type="ECO:0000313" key="5">
    <source>
        <dbReference type="EMBL" id="WOK94353.1"/>
    </source>
</evidence>
<sequence>MATHPLPLETMVQLMKDNRIKKVKIFDADAATMNALSGSGIEVMVAILNNILGYMIDYENVRKYVIVGNEPFLTTYSGSFFNPTLPALQNIQTVLNNADLGDTIKATVTLNADVYISPASDPVPSAGRFRSDITDLITQIVTFLDQIGAGETESSKVGSGLQFGDRIFSPLPLASSSIATNTSSNLSRTNRETGWESWRTRRGRPWVTVVAASPRDSARRL</sequence>
<dbReference type="GO" id="GO:0005975">
    <property type="term" value="P:carbohydrate metabolic process"/>
    <property type="evidence" value="ECO:0007669"/>
    <property type="project" value="InterPro"/>
</dbReference>
<accession>A0AAQ3JQH7</accession>
<evidence type="ECO:0000256" key="3">
    <source>
        <dbReference type="ARBA" id="ARBA00023295"/>
    </source>
</evidence>
<organism evidence="5 6">
    <name type="scientific">Canna indica</name>
    <name type="common">Indian-shot</name>
    <dbReference type="NCBI Taxonomy" id="4628"/>
    <lineage>
        <taxon>Eukaryota</taxon>
        <taxon>Viridiplantae</taxon>
        <taxon>Streptophyta</taxon>
        <taxon>Embryophyta</taxon>
        <taxon>Tracheophyta</taxon>
        <taxon>Spermatophyta</taxon>
        <taxon>Magnoliopsida</taxon>
        <taxon>Liliopsida</taxon>
        <taxon>Zingiberales</taxon>
        <taxon>Cannaceae</taxon>
        <taxon>Canna</taxon>
    </lineage>
</organism>
<evidence type="ECO:0000256" key="1">
    <source>
        <dbReference type="ARBA" id="ARBA00008773"/>
    </source>
</evidence>
<evidence type="ECO:0000313" key="6">
    <source>
        <dbReference type="Proteomes" id="UP001327560"/>
    </source>
</evidence>
<dbReference type="GO" id="GO:0004553">
    <property type="term" value="F:hydrolase activity, hydrolyzing O-glycosyl compounds"/>
    <property type="evidence" value="ECO:0007669"/>
    <property type="project" value="InterPro"/>
</dbReference>
<dbReference type="AlphaFoldDB" id="A0AAQ3JQH7"/>
<evidence type="ECO:0000256" key="2">
    <source>
        <dbReference type="ARBA" id="ARBA00022801"/>
    </source>
</evidence>
<keyword evidence="3" id="KW-0326">Glycosidase</keyword>
<evidence type="ECO:0000256" key="4">
    <source>
        <dbReference type="RuleBase" id="RU004335"/>
    </source>
</evidence>
<dbReference type="Gene3D" id="3.20.20.80">
    <property type="entry name" value="Glycosidases"/>
    <property type="match status" value="1"/>
</dbReference>
<dbReference type="PANTHER" id="PTHR32227">
    <property type="entry name" value="GLUCAN ENDO-1,3-BETA-GLUCOSIDASE BG1-RELATED-RELATED"/>
    <property type="match status" value="1"/>
</dbReference>
<dbReference type="SUPFAM" id="SSF51445">
    <property type="entry name" value="(Trans)glycosidases"/>
    <property type="match status" value="1"/>
</dbReference>
<dbReference type="EMBL" id="CP136890">
    <property type="protein sequence ID" value="WOK94353.1"/>
    <property type="molecule type" value="Genomic_DNA"/>
</dbReference>
<name>A0AAQ3JQH7_9LILI</name>
<proteinExistence type="inferred from homology"/>
<gene>
    <name evidence="5" type="ORF">Cni_G03055</name>
</gene>
<reference evidence="5 6" key="1">
    <citation type="submission" date="2023-10" db="EMBL/GenBank/DDBJ databases">
        <title>Chromosome-scale genome assembly provides insights into flower coloration mechanisms of Canna indica.</title>
        <authorList>
            <person name="Li C."/>
        </authorList>
    </citation>
    <scope>NUCLEOTIDE SEQUENCE [LARGE SCALE GENOMIC DNA]</scope>
    <source>
        <tissue evidence="5">Flower</tissue>
    </source>
</reference>
<keyword evidence="2" id="KW-0378">Hydrolase</keyword>
<comment type="similarity">
    <text evidence="1 4">Belongs to the glycosyl hydrolase 17 family.</text>
</comment>
<dbReference type="InterPro" id="IPR044965">
    <property type="entry name" value="Glyco_hydro_17_plant"/>
</dbReference>
<evidence type="ECO:0008006" key="7">
    <source>
        <dbReference type="Google" id="ProtNLM"/>
    </source>
</evidence>
<protein>
    <recommendedName>
        <fullName evidence="7">Glucan endo-1,3-beta-D-glucosidase</fullName>
    </recommendedName>
</protein>
<dbReference type="InterPro" id="IPR017853">
    <property type="entry name" value="GH"/>
</dbReference>
<dbReference type="Pfam" id="PF00332">
    <property type="entry name" value="Glyco_hydro_17"/>
    <property type="match status" value="1"/>
</dbReference>
<dbReference type="Proteomes" id="UP001327560">
    <property type="component" value="Chromosome 1"/>
</dbReference>
<keyword evidence="6" id="KW-1185">Reference proteome</keyword>
<dbReference type="InterPro" id="IPR000490">
    <property type="entry name" value="Glyco_hydro_17"/>
</dbReference>